<feature type="transmembrane region" description="Helical" evidence="6">
    <location>
        <begin position="205"/>
        <end position="224"/>
    </location>
</feature>
<dbReference type="WBParaSite" id="HCON_00101810-00001">
    <property type="protein sequence ID" value="HCON_00101810-00001"/>
    <property type="gene ID" value="HCON_00101810"/>
</dbReference>
<feature type="transmembrane region" description="Helical" evidence="6">
    <location>
        <begin position="451"/>
        <end position="468"/>
    </location>
</feature>
<evidence type="ECO:0000256" key="1">
    <source>
        <dbReference type="ARBA" id="ARBA00004141"/>
    </source>
</evidence>
<sequence>MTRRKKFFSLSIASDRSSSRRNRSPHILSHQLFVNSLDECRASDPRAAPSPGERGSIMVRGSYVRISAGNAVPFGTARLSIPCLRSSATFVSCGIATIIQTTFGLRLCVLHGPAMAFLPPLLAYKALRASDCPYTEKDYVDTEIWHERIQEISGSLFIACITFLVIGGTGLAGALARLIGPITIVPLMILLTTSIVPTIEVKLSLHWISLVMLVSVVAMAVYLEEVRIPVIYYSFKKKRTITTRIRLFGQFPYLLSILLVWFVCYLMTITDFEPVGGQARTDKNVTMVVLRESPWFQVPFPGQFGMPKWSMGLCLGYVASCVSSVIENIGAYDLLARVSQQKAPPKNAINRAIMVEGLGSMFASVMGVGTGVTTYAENIALIHVTKVASRTTMQIAGVLLILLGLFTKMAALLASMPDALVGGVLMMGISMIAGVAMSNLKLVDLKLTRNLSILGLSMMAGLVLPLHLERSPFDSGNQEWDQIVNMLLSIKMLVGGVVAVILDNTVPGATLQQRGLLQGSDGYHGEENIDDEDAYTFPKWTSRIFHSLPFLRSLPFIPNHPKNSKAQLRIDSTSGTDIA</sequence>
<keyword evidence="7" id="KW-1185">Reference proteome</keyword>
<keyword evidence="4 6" id="KW-1133">Transmembrane helix</keyword>
<dbReference type="OrthoDB" id="1641903at2759"/>
<organism evidence="7 8">
    <name type="scientific">Haemonchus contortus</name>
    <name type="common">Barber pole worm</name>
    <dbReference type="NCBI Taxonomy" id="6289"/>
    <lineage>
        <taxon>Eukaryota</taxon>
        <taxon>Metazoa</taxon>
        <taxon>Ecdysozoa</taxon>
        <taxon>Nematoda</taxon>
        <taxon>Chromadorea</taxon>
        <taxon>Rhabditida</taxon>
        <taxon>Rhabditina</taxon>
        <taxon>Rhabditomorpha</taxon>
        <taxon>Strongyloidea</taxon>
        <taxon>Trichostrongylidae</taxon>
        <taxon>Haemonchus</taxon>
    </lineage>
</organism>
<name>A0A7I4YJN2_HAECO</name>
<evidence type="ECO:0000313" key="8">
    <source>
        <dbReference type="WBParaSite" id="HCON_00101810-00001"/>
    </source>
</evidence>
<reference evidence="8" key="1">
    <citation type="submission" date="2020-12" db="UniProtKB">
        <authorList>
            <consortium name="WormBaseParasite"/>
        </authorList>
    </citation>
    <scope>IDENTIFICATION</scope>
    <source>
        <strain evidence="8">MHco3</strain>
    </source>
</reference>
<dbReference type="OMA" id="TIIQCKG"/>
<evidence type="ECO:0000256" key="4">
    <source>
        <dbReference type="ARBA" id="ARBA00022989"/>
    </source>
</evidence>
<keyword evidence="5 6" id="KW-0472">Membrane</keyword>
<dbReference type="Proteomes" id="UP000025227">
    <property type="component" value="Unplaced"/>
</dbReference>
<dbReference type="PANTHER" id="PTHR11119">
    <property type="entry name" value="XANTHINE-URACIL / VITAMIN C PERMEASE FAMILY MEMBER"/>
    <property type="match status" value="1"/>
</dbReference>
<evidence type="ECO:0000256" key="6">
    <source>
        <dbReference type="SAM" id="Phobius"/>
    </source>
</evidence>
<feature type="transmembrane region" description="Helical" evidence="6">
    <location>
        <begin position="483"/>
        <end position="502"/>
    </location>
</feature>
<feature type="transmembrane region" description="Helical" evidence="6">
    <location>
        <begin position="420"/>
        <end position="439"/>
    </location>
</feature>
<accession>A0A7I4YJN2</accession>
<evidence type="ECO:0000256" key="2">
    <source>
        <dbReference type="ARBA" id="ARBA00008821"/>
    </source>
</evidence>
<feature type="transmembrane region" description="Helical" evidence="6">
    <location>
        <begin position="395"/>
        <end position="414"/>
    </location>
</feature>
<evidence type="ECO:0000313" key="7">
    <source>
        <dbReference type="Proteomes" id="UP000025227"/>
    </source>
</evidence>
<dbReference type="GO" id="GO:0022857">
    <property type="term" value="F:transmembrane transporter activity"/>
    <property type="evidence" value="ECO:0007669"/>
    <property type="project" value="InterPro"/>
</dbReference>
<evidence type="ECO:0000256" key="5">
    <source>
        <dbReference type="ARBA" id="ARBA00023136"/>
    </source>
</evidence>
<dbReference type="Pfam" id="PF00860">
    <property type="entry name" value="Xan_ur_permease"/>
    <property type="match status" value="1"/>
</dbReference>
<keyword evidence="3 6" id="KW-0812">Transmembrane</keyword>
<comment type="similarity">
    <text evidence="2">Belongs to the nucleobase:cation symporter-2 (NCS2) (TC 2.A.40) family.</text>
</comment>
<dbReference type="AlphaFoldDB" id="A0A7I4YJN2"/>
<feature type="transmembrane region" description="Helical" evidence="6">
    <location>
        <begin position="156"/>
        <end position="175"/>
    </location>
</feature>
<feature type="transmembrane region" description="Helical" evidence="6">
    <location>
        <begin position="182"/>
        <end position="199"/>
    </location>
</feature>
<evidence type="ECO:0000256" key="3">
    <source>
        <dbReference type="ARBA" id="ARBA00022692"/>
    </source>
</evidence>
<protein>
    <submittedName>
        <fullName evidence="8">Xanthine uracil vitamin C permease domain containing protein</fullName>
    </submittedName>
</protein>
<dbReference type="InterPro" id="IPR006043">
    <property type="entry name" value="NCS2"/>
</dbReference>
<proteinExistence type="inferred from homology"/>
<dbReference type="GO" id="GO:0016020">
    <property type="term" value="C:membrane"/>
    <property type="evidence" value="ECO:0007669"/>
    <property type="project" value="UniProtKB-SubCell"/>
</dbReference>
<feature type="transmembrane region" description="Helical" evidence="6">
    <location>
        <begin position="245"/>
        <end position="268"/>
    </location>
</feature>
<dbReference type="NCBIfam" id="NF037981">
    <property type="entry name" value="NCS2_1"/>
    <property type="match status" value="1"/>
</dbReference>
<comment type="subcellular location">
    <subcellularLocation>
        <location evidence="1">Membrane</location>
        <topology evidence="1">Multi-pass membrane protein</topology>
    </subcellularLocation>
</comment>